<evidence type="ECO:0000256" key="5">
    <source>
        <dbReference type="SAM" id="Phobius"/>
    </source>
</evidence>
<feature type="transmembrane region" description="Helical" evidence="5">
    <location>
        <begin position="20"/>
        <end position="39"/>
    </location>
</feature>
<dbReference type="PANTHER" id="PTHR46708">
    <property type="entry name" value="TENASCIN"/>
    <property type="match status" value="1"/>
</dbReference>
<keyword evidence="5" id="KW-1133">Transmembrane helix</keyword>
<proteinExistence type="predicted"/>
<protein>
    <recommendedName>
        <fullName evidence="6">Fibronectin type-III domain-containing protein</fullName>
    </recommendedName>
</protein>
<gene>
    <name evidence="7" type="ORF">GSONMT00003709001</name>
</gene>
<evidence type="ECO:0000256" key="3">
    <source>
        <dbReference type="ARBA" id="ARBA00023157"/>
    </source>
</evidence>
<dbReference type="SUPFAM" id="SSF49265">
    <property type="entry name" value="Fibronectin type III"/>
    <property type="match status" value="2"/>
</dbReference>
<reference evidence="7" key="2">
    <citation type="submission" date="2014-03" db="EMBL/GenBank/DDBJ databases">
        <authorList>
            <person name="Genoscope - CEA"/>
        </authorList>
    </citation>
    <scope>NUCLEOTIDE SEQUENCE</scope>
</reference>
<evidence type="ECO:0000256" key="4">
    <source>
        <dbReference type="ARBA" id="ARBA00023180"/>
    </source>
</evidence>
<accession>A0A060YNX5</accession>
<dbReference type="InterPro" id="IPR013783">
    <property type="entry name" value="Ig-like_fold"/>
</dbReference>
<organism evidence="7 8">
    <name type="scientific">Oncorhynchus mykiss</name>
    <name type="common">Rainbow trout</name>
    <name type="synonym">Salmo gairdneri</name>
    <dbReference type="NCBI Taxonomy" id="8022"/>
    <lineage>
        <taxon>Eukaryota</taxon>
        <taxon>Metazoa</taxon>
        <taxon>Chordata</taxon>
        <taxon>Craniata</taxon>
        <taxon>Vertebrata</taxon>
        <taxon>Euteleostomi</taxon>
        <taxon>Actinopterygii</taxon>
        <taxon>Neopterygii</taxon>
        <taxon>Teleostei</taxon>
        <taxon>Protacanthopterygii</taxon>
        <taxon>Salmoniformes</taxon>
        <taxon>Salmonidae</taxon>
        <taxon>Salmoninae</taxon>
        <taxon>Oncorhynchus</taxon>
    </lineage>
</organism>
<dbReference type="AlphaFoldDB" id="A0A060YNX5"/>
<dbReference type="EMBL" id="FR915182">
    <property type="protein sequence ID" value="CDQ93436.1"/>
    <property type="molecule type" value="Genomic_DNA"/>
</dbReference>
<feature type="domain" description="Fibronectin type-III" evidence="6">
    <location>
        <begin position="161"/>
        <end position="256"/>
    </location>
</feature>
<keyword evidence="5" id="KW-0812">Transmembrane</keyword>
<evidence type="ECO:0000313" key="7">
    <source>
        <dbReference type="EMBL" id="CDQ93436.1"/>
    </source>
</evidence>
<dbReference type="CDD" id="cd00063">
    <property type="entry name" value="FN3"/>
    <property type="match status" value="2"/>
</dbReference>
<dbReference type="InterPro" id="IPR036116">
    <property type="entry name" value="FN3_sf"/>
</dbReference>
<evidence type="ECO:0000259" key="6">
    <source>
        <dbReference type="PROSITE" id="PS50853"/>
    </source>
</evidence>
<sequence length="290" mass="32514">MQFKYCQLLSDDQTYNTVCLILYQMVMFQCCSSVIYLPLYGVFQHAFSLFLPLFQVVTVIISESGNQPNSHPIQWNAPSSAHITQYILKWRVKNTRNPWREVNIPGHLNSYTIAGLKPGITYEGQLISVLRFGRREVTRFDFTTTYGSLATSEGETTQPPPVVDISESVTEITSSSFVISWMSASDTVSGFRIEYELSEEGQERGQPMILDLPRTATSVNINELLPGRKYTVNVYEVTPTGEPNLILTTSQTTAPDAPSDHEVDEVGETSIIVSWEKPLAPITGQYTHRG</sequence>
<keyword evidence="4" id="KW-0325">Glycoprotein</keyword>
<dbReference type="Proteomes" id="UP000193380">
    <property type="component" value="Unassembled WGS sequence"/>
</dbReference>
<name>A0A060YNX5_ONCMY</name>
<dbReference type="PROSITE" id="PS50853">
    <property type="entry name" value="FN3"/>
    <property type="match status" value="2"/>
</dbReference>
<feature type="domain" description="Fibronectin type-III" evidence="6">
    <location>
        <begin position="55"/>
        <end position="148"/>
    </location>
</feature>
<evidence type="ECO:0000313" key="8">
    <source>
        <dbReference type="Proteomes" id="UP000193380"/>
    </source>
</evidence>
<evidence type="ECO:0000256" key="2">
    <source>
        <dbReference type="ARBA" id="ARBA00022889"/>
    </source>
</evidence>
<dbReference type="PaxDb" id="8022-A0A060YNX5"/>
<keyword evidence="2" id="KW-0130">Cell adhesion</keyword>
<keyword evidence="3" id="KW-1015">Disulfide bond</keyword>
<dbReference type="Pfam" id="PF00041">
    <property type="entry name" value="fn3"/>
    <property type="match status" value="2"/>
</dbReference>
<dbReference type="STRING" id="8022.A0A060YNX5"/>
<dbReference type="PANTHER" id="PTHR46708:SF8">
    <property type="entry name" value="FIBRONECTIN"/>
    <property type="match status" value="1"/>
</dbReference>
<dbReference type="Gene3D" id="2.60.40.10">
    <property type="entry name" value="Immunoglobulins"/>
    <property type="match status" value="3"/>
</dbReference>
<dbReference type="InterPro" id="IPR003961">
    <property type="entry name" value="FN3_dom"/>
</dbReference>
<dbReference type="SMART" id="SM00060">
    <property type="entry name" value="FN3"/>
    <property type="match status" value="2"/>
</dbReference>
<evidence type="ECO:0000256" key="1">
    <source>
        <dbReference type="ARBA" id="ARBA00022737"/>
    </source>
</evidence>
<keyword evidence="1" id="KW-0677">Repeat</keyword>
<keyword evidence="5" id="KW-0472">Membrane</keyword>
<reference evidence="7" key="1">
    <citation type="journal article" date="2014" name="Nat. Commun.">
        <title>The rainbow trout genome provides novel insights into evolution after whole-genome duplication in vertebrates.</title>
        <authorList>
            <person name="Berthelot C."/>
            <person name="Brunet F."/>
            <person name="Chalopin D."/>
            <person name="Juanchich A."/>
            <person name="Bernard M."/>
            <person name="Noel B."/>
            <person name="Bento P."/>
            <person name="Da Silva C."/>
            <person name="Labadie K."/>
            <person name="Alberti A."/>
            <person name="Aury J.M."/>
            <person name="Louis A."/>
            <person name="Dehais P."/>
            <person name="Bardou P."/>
            <person name="Montfort J."/>
            <person name="Klopp C."/>
            <person name="Cabau C."/>
            <person name="Gaspin C."/>
            <person name="Thorgaard G.H."/>
            <person name="Boussaha M."/>
            <person name="Quillet E."/>
            <person name="Guyomard R."/>
            <person name="Galiana D."/>
            <person name="Bobe J."/>
            <person name="Volff J.N."/>
            <person name="Genet C."/>
            <person name="Wincker P."/>
            <person name="Jaillon O."/>
            <person name="Roest Crollius H."/>
            <person name="Guiguen Y."/>
        </authorList>
    </citation>
    <scope>NUCLEOTIDE SEQUENCE [LARGE SCALE GENOMIC DNA]</scope>
</reference>
<dbReference type="InterPro" id="IPR050991">
    <property type="entry name" value="ECM_Regulatory_Proteins"/>
</dbReference>